<dbReference type="RefSeq" id="WP_134201315.1">
    <property type="nucleotide sequence ID" value="NZ_SOQZ01000009.1"/>
</dbReference>
<evidence type="ECO:0000256" key="7">
    <source>
        <dbReference type="SAM" id="Phobius"/>
    </source>
</evidence>
<proteinExistence type="inferred from homology"/>
<keyword evidence="6 7" id="KW-0472">Membrane</keyword>
<evidence type="ECO:0000256" key="2">
    <source>
        <dbReference type="ARBA" id="ARBA00006679"/>
    </source>
</evidence>
<accession>A0ABY2G1A4</accession>
<feature type="transmembrane region" description="Helical" evidence="7">
    <location>
        <begin position="54"/>
        <end position="75"/>
    </location>
</feature>
<evidence type="ECO:0000256" key="3">
    <source>
        <dbReference type="ARBA" id="ARBA00022475"/>
    </source>
</evidence>
<evidence type="ECO:0000313" key="8">
    <source>
        <dbReference type="EMBL" id="TDY05772.1"/>
    </source>
</evidence>
<evidence type="ECO:0000256" key="1">
    <source>
        <dbReference type="ARBA" id="ARBA00004651"/>
    </source>
</evidence>
<organism evidence="8 9">
    <name type="scientific">Meridianimaribacter flavus</name>
    <dbReference type="NCBI Taxonomy" id="571115"/>
    <lineage>
        <taxon>Bacteria</taxon>
        <taxon>Pseudomonadati</taxon>
        <taxon>Bacteroidota</taxon>
        <taxon>Flavobacteriia</taxon>
        <taxon>Flavobacteriales</taxon>
        <taxon>Flavobacteriaceae</taxon>
        <taxon>Meridianimaribacter</taxon>
    </lineage>
</organism>
<dbReference type="PANTHER" id="PTHR33452:SF1">
    <property type="entry name" value="INNER MEMBRANE PROTEIN YPHA-RELATED"/>
    <property type="match status" value="1"/>
</dbReference>
<comment type="caution">
    <text evidence="8">The sequence shown here is derived from an EMBL/GenBank/DDBJ whole genome shotgun (WGS) entry which is preliminary data.</text>
</comment>
<keyword evidence="3" id="KW-1003">Cell membrane</keyword>
<comment type="similarity">
    <text evidence="2">Belongs to the DoxX family.</text>
</comment>
<keyword evidence="9" id="KW-1185">Reference proteome</keyword>
<dbReference type="Pfam" id="PF07681">
    <property type="entry name" value="DoxX"/>
    <property type="match status" value="1"/>
</dbReference>
<feature type="transmembrane region" description="Helical" evidence="7">
    <location>
        <begin position="12"/>
        <end position="34"/>
    </location>
</feature>
<reference evidence="8 9" key="1">
    <citation type="submission" date="2019-03" db="EMBL/GenBank/DDBJ databases">
        <title>Genomic Encyclopedia of Type Strains, Phase III (KMG-III): the genomes of soil and plant-associated and newly described type strains.</title>
        <authorList>
            <person name="Whitman W."/>
        </authorList>
    </citation>
    <scope>NUCLEOTIDE SEQUENCE [LARGE SCALE GENOMIC DNA]</scope>
    <source>
        <strain evidence="8 9">CGMCC 1.10957</strain>
    </source>
</reference>
<dbReference type="PANTHER" id="PTHR33452">
    <property type="entry name" value="OXIDOREDUCTASE CATD-RELATED"/>
    <property type="match status" value="1"/>
</dbReference>
<evidence type="ECO:0000256" key="4">
    <source>
        <dbReference type="ARBA" id="ARBA00022692"/>
    </source>
</evidence>
<name>A0ABY2G1A4_9FLAO</name>
<evidence type="ECO:0000256" key="5">
    <source>
        <dbReference type="ARBA" id="ARBA00022989"/>
    </source>
</evidence>
<evidence type="ECO:0000256" key="6">
    <source>
        <dbReference type="ARBA" id="ARBA00023136"/>
    </source>
</evidence>
<comment type="subcellular location">
    <subcellularLocation>
        <location evidence="1">Cell membrane</location>
        <topology evidence="1">Multi-pass membrane protein</topology>
    </subcellularLocation>
</comment>
<feature type="transmembrane region" description="Helical" evidence="7">
    <location>
        <begin position="82"/>
        <end position="100"/>
    </location>
</feature>
<keyword evidence="4 7" id="KW-0812">Transmembrane</keyword>
<keyword evidence="5 7" id="KW-1133">Transmembrane helix</keyword>
<dbReference type="InterPro" id="IPR051907">
    <property type="entry name" value="DoxX-like_oxidoreductase"/>
</dbReference>
<sequence length="148" mass="16252">MKNKIFKTNDSYIGLILRATLAIVIFPHGAQKLFGWFGGYGFSGTMGFFTETVGLPWIIGFLVIVLESIGAIALLAGFATRIIALFYILLALGITFTSHIENGFFMNWFGNQAGEGYEYFILWIGIALALTIIGGGKYSMDRSMKVNA</sequence>
<feature type="transmembrane region" description="Helical" evidence="7">
    <location>
        <begin position="120"/>
        <end position="140"/>
    </location>
</feature>
<dbReference type="Proteomes" id="UP000294930">
    <property type="component" value="Unassembled WGS sequence"/>
</dbReference>
<dbReference type="EMBL" id="SOQZ01000009">
    <property type="protein sequence ID" value="TDY05772.1"/>
    <property type="molecule type" value="Genomic_DNA"/>
</dbReference>
<protein>
    <submittedName>
        <fullName evidence="8">Oxidoreductase</fullName>
    </submittedName>
</protein>
<dbReference type="InterPro" id="IPR032808">
    <property type="entry name" value="DoxX"/>
</dbReference>
<evidence type="ECO:0000313" key="9">
    <source>
        <dbReference type="Proteomes" id="UP000294930"/>
    </source>
</evidence>
<gene>
    <name evidence="8" type="ORF">A8975_2862</name>
</gene>